<evidence type="ECO:0000313" key="2">
    <source>
        <dbReference type="EMBL" id="CAH1437630.1"/>
    </source>
</evidence>
<organism evidence="2 3">
    <name type="scientific">Lactuca virosa</name>
    <dbReference type="NCBI Taxonomy" id="75947"/>
    <lineage>
        <taxon>Eukaryota</taxon>
        <taxon>Viridiplantae</taxon>
        <taxon>Streptophyta</taxon>
        <taxon>Embryophyta</taxon>
        <taxon>Tracheophyta</taxon>
        <taxon>Spermatophyta</taxon>
        <taxon>Magnoliopsida</taxon>
        <taxon>eudicotyledons</taxon>
        <taxon>Gunneridae</taxon>
        <taxon>Pentapetalae</taxon>
        <taxon>asterids</taxon>
        <taxon>campanulids</taxon>
        <taxon>Asterales</taxon>
        <taxon>Asteraceae</taxon>
        <taxon>Cichorioideae</taxon>
        <taxon>Cichorieae</taxon>
        <taxon>Lactucinae</taxon>
        <taxon>Lactuca</taxon>
    </lineage>
</organism>
<proteinExistence type="predicted"/>
<protein>
    <submittedName>
        <fullName evidence="2">Uncharacterized protein</fullName>
    </submittedName>
</protein>
<reference evidence="2 3" key="1">
    <citation type="submission" date="2022-01" db="EMBL/GenBank/DDBJ databases">
        <authorList>
            <person name="Xiong W."/>
            <person name="Schranz E."/>
        </authorList>
    </citation>
    <scope>NUCLEOTIDE SEQUENCE [LARGE SCALE GENOMIC DNA]</scope>
</reference>
<dbReference type="AlphaFoldDB" id="A0AAU9NIG3"/>
<keyword evidence="1" id="KW-1133">Transmembrane helix</keyword>
<feature type="transmembrane region" description="Helical" evidence="1">
    <location>
        <begin position="30"/>
        <end position="49"/>
    </location>
</feature>
<evidence type="ECO:0000313" key="3">
    <source>
        <dbReference type="Proteomes" id="UP001157418"/>
    </source>
</evidence>
<name>A0AAU9NIG3_9ASTR</name>
<dbReference type="GO" id="GO:0035673">
    <property type="term" value="F:oligopeptide transmembrane transporter activity"/>
    <property type="evidence" value="ECO:0007669"/>
    <property type="project" value="InterPro"/>
</dbReference>
<keyword evidence="1" id="KW-0812">Transmembrane</keyword>
<keyword evidence="1" id="KW-0472">Membrane</keyword>
<dbReference type="InterPro" id="IPR004648">
    <property type="entry name" value="Oligpept_transpt"/>
</dbReference>
<dbReference type="GO" id="GO:0015031">
    <property type="term" value="P:protein transport"/>
    <property type="evidence" value="ECO:0007669"/>
    <property type="project" value="UniProtKB-KW"/>
</dbReference>
<comment type="caution">
    <text evidence="2">The sequence shown here is derived from an EMBL/GenBank/DDBJ whole genome shotgun (WGS) entry which is preliminary data.</text>
</comment>
<sequence length="177" mass="20225">MSIEQVVRVGGDVYSIGAITVMKGYYRQSLSFLCGLIIVLTTQISGYGWDGMLRRYLVDPVEKNLPQIRESIVEDDYYCLPLMFNFRYANKKFSNQYMATVGVDFLTKEVEFEDMLFTLRGALICASTDKTLKLWDLNKPAKFGCSSTTANSCMLTFKDEVLCLCPISVYHFENLKF</sequence>
<keyword evidence="3" id="KW-1185">Reference proteome</keyword>
<accession>A0AAU9NIG3</accession>
<dbReference type="GO" id="GO:0016020">
    <property type="term" value="C:membrane"/>
    <property type="evidence" value="ECO:0007669"/>
    <property type="project" value="UniProtKB-SubCell"/>
</dbReference>
<dbReference type="PANTHER" id="PTHR22601">
    <property type="entry name" value="ISP4 LIKE PROTEIN"/>
    <property type="match status" value="1"/>
</dbReference>
<dbReference type="Proteomes" id="UP001157418">
    <property type="component" value="Unassembled WGS sequence"/>
</dbReference>
<dbReference type="EMBL" id="CAKMRJ010004445">
    <property type="protein sequence ID" value="CAH1437630.1"/>
    <property type="molecule type" value="Genomic_DNA"/>
</dbReference>
<gene>
    <name evidence="2" type="ORF">LVIROSA_LOCUS23942</name>
</gene>
<evidence type="ECO:0000256" key="1">
    <source>
        <dbReference type="SAM" id="Phobius"/>
    </source>
</evidence>